<evidence type="ECO:0000313" key="2">
    <source>
        <dbReference type="Proteomes" id="UP000218418"/>
    </source>
</evidence>
<evidence type="ECO:0000313" key="1">
    <source>
        <dbReference type="EMBL" id="BAY81016.1"/>
    </source>
</evidence>
<reference evidence="1 2" key="1">
    <citation type="submission" date="2017-06" db="EMBL/GenBank/DDBJ databases">
        <title>Genome sequencing of cyanobaciteial culture collection at National Institute for Environmental Studies (NIES).</title>
        <authorList>
            <person name="Hirose Y."/>
            <person name="Shimura Y."/>
            <person name="Fujisawa T."/>
            <person name="Nakamura Y."/>
            <person name="Kawachi M."/>
        </authorList>
    </citation>
    <scope>NUCLEOTIDE SEQUENCE [LARGE SCALE GENOMIC DNA]</scope>
    <source>
        <strain evidence="1 2">NIES-267</strain>
    </source>
</reference>
<dbReference type="InterPro" id="IPR002495">
    <property type="entry name" value="Glyco_trans_8"/>
</dbReference>
<dbReference type="PANTHER" id="PTHR35105">
    <property type="entry name" value="EXPRESSED PROTEIN"/>
    <property type="match status" value="1"/>
</dbReference>
<proteinExistence type="predicted"/>
<dbReference type="Pfam" id="PF01501">
    <property type="entry name" value="Glyco_transf_8"/>
    <property type="match status" value="1"/>
</dbReference>
<dbReference type="Gene3D" id="3.90.550.10">
    <property type="entry name" value="Spore Coat Polysaccharide Biosynthesis Protein SpsA, Chain A"/>
    <property type="match status" value="1"/>
</dbReference>
<gene>
    <name evidence="1" type="ORF">NIES267_04810</name>
</gene>
<dbReference type="OrthoDB" id="583646at2"/>
<dbReference type="SUPFAM" id="SSF53448">
    <property type="entry name" value="Nucleotide-diphospho-sugar transferases"/>
    <property type="match status" value="1"/>
</dbReference>
<keyword evidence="1" id="KW-0808">Transferase</keyword>
<protein>
    <submittedName>
        <fullName evidence="1">Glycosyl transferase family 8</fullName>
    </submittedName>
</protein>
<name>A0A1Z4LIF0_9CYAN</name>
<dbReference type="EMBL" id="AP018227">
    <property type="protein sequence ID" value="BAY81016.1"/>
    <property type="molecule type" value="Genomic_DNA"/>
</dbReference>
<keyword evidence="2" id="KW-1185">Reference proteome</keyword>
<dbReference type="Proteomes" id="UP000218418">
    <property type="component" value="Chromosome"/>
</dbReference>
<dbReference type="PANTHER" id="PTHR35105:SF2">
    <property type="entry name" value="PROTEIN CDI"/>
    <property type="match status" value="1"/>
</dbReference>
<accession>A0A1Z4LIF0</accession>
<dbReference type="GO" id="GO:0016757">
    <property type="term" value="F:glycosyltransferase activity"/>
    <property type="evidence" value="ECO:0007669"/>
    <property type="project" value="InterPro"/>
</dbReference>
<dbReference type="InterPro" id="IPR029044">
    <property type="entry name" value="Nucleotide-diphossugar_trans"/>
</dbReference>
<dbReference type="AlphaFoldDB" id="A0A1Z4LIF0"/>
<organism evidence="1 2">
    <name type="scientific">Calothrix parasitica NIES-267</name>
    <dbReference type="NCBI Taxonomy" id="1973488"/>
    <lineage>
        <taxon>Bacteria</taxon>
        <taxon>Bacillati</taxon>
        <taxon>Cyanobacteriota</taxon>
        <taxon>Cyanophyceae</taxon>
        <taxon>Nostocales</taxon>
        <taxon>Calotrichaceae</taxon>
        <taxon>Calothrix</taxon>
    </lineage>
</organism>
<sequence>MEKRDLTAVESPIKIFVGTEEEQILAVKVLEYSVNKHATMPVEITPLFTAISQKKINIPEPKSIKNKPRTPFSFQRFAIPALKDYRGKAIYLDSDMLVFQDIKELWLWELDGADLLSVYEPPDSGRPPQFSVMVLNCQQLTWDVEALIKDLEAGKWTYKQFILEMATANKISAVLPSKWNDLERYNQGETALTHYTDMLSQPWLRTHNPLAWVWCKELFNAIEDGFISKKFIQQEVKRGCVRPSLIYQVEHNIIDPLQLPESVIKKDKLEFTPPHEIKKVVKNITAKMQPNNPFRKWLIKGYSLSRYIWDLAKKK</sequence>